<evidence type="ECO:0000313" key="9">
    <source>
        <dbReference type="WBParaSite" id="maker-uti_cns_0016599-snap-gene-0.3-mRNA-1"/>
    </source>
</evidence>
<dbReference type="InterPro" id="IPR054716">
    <property type="entry name" value="Sol_Rieske_ferrdox_dom"/>
</dbReference>
<evidence type="ECO:0000256" key="6">
    <source>
        <dbReference type="SAM" id="MobiDB-lite"/>
    </source>
</evidence>
<reference evidence="9" key="1">
    <citation type="submission" date="2016-11" db="UniProtKB">
        <authorList>
            <consortium name="WormBaseParasite"/>
        </authorList>
    </citation>
    <scope>IDENTIFICATION</scope>
</reference>
<dbReference type="GO" id="GO:0051537">
    <property type="term" value="F:2 iron, 2 sulfur cluster binding"/>
    <property type="evidence" value="ECO:0007669"/>
    <property type="project" value="UniProtKB-KW"/>
</dbReference>
<dbReference type="InterPro" id="IPR036922">
    <property type="entry name" value="Rieske_2Fe-2S_sf"/>
</dbReference>
<name>A0A1I8IU04_9PLAT</name>
<dbReference type="Pfam" id="PF22543">
    <property type="entry name" value="Rieske_4"/>
    <property type="match status" value="1"/>
</dbReference>
<evidence type="ECO:0000256" key="3">
    <source>
        <dbReference type="ARBA" id="ARBA00023004"/>
    </source>
</evidence>
<dbReference type="Gene3D" id="2.102.10.10">
    <property type="entry name" value="Rieske [2Fe-2S] iron-sulphur domain"/>
    <property type="match status" value="1"/>
</dbReference>
<keyword evidence="8" id="KW-1185">Reference proteome</keyword>
<organism evidence="8 9">
    <name type="scientific">Macrostomum lignano</name>
    <dbReference type="NCBI Taxonomy" id="282301"/>
    <lineage>
        <taxon>Eukaryota</taxon>
        <taxon>Metazoa</taxon>
        <taxon>Spiralia</taxon>
        <taxon>Lophotrochozoa</taxon>
        <taxon>Platyhelminthes</taxon>
        <taxon>Rhabditophora</taxon>
        <taxon>Macrostomorpha</taxon>
        <taxon>Macrostomida</taxon>
        <taxon>Macrostomidae</taxon>
        <taxon>Macrostomum</taxon>
    </lineage>
</organism>
<proteinExistence type="predicted"/>
<evidence type="ECO:0000313" key="8">
    <source>
        <dbReference type="Proteomes" id="UP000095280"/>
    </source>
</evidence>
<keyword evidence="1" id="KW-0001">2Fe-2S</keyword>
<feature type="region of interest" description="Disordered" evidence="6">
    <location>
        <begin position="1571"/>
        <end position="1632"/>
    </location>
</feature>
<keyword evidence="2" id="KW-0479">Metal-binding</keyword>
<dbReference type="GO" id="GO:0046872">
    <property type="term" value="F:metal ion binding"/>
    <property type="evidence" value="ECO:0007669"/>
    <property type="project" value="UniProtKB-KW"/>
</dbReference>
<feature type="region of interest" description="Disordered" evidence="6">
    <location>
        <begin position="1429"/>
        <end position="1448"/>
    </location>
</feature>
<accession>A0A1I8IU04</accession>
<feature type="domain" description="Rieske" evidence="7">
    <location>
        <begin position="12"/>
        <end position="112"/>
    </location>
</feature>
<dbReference type="PANTHER" id="PTHR21496:SF0">
    <property type="entry name" value="RIESKE DOMAIN-CONTAINING PROTEIN"/>
    <property type="match status" value="1"/>
</dbReference>
<dbReference type="PANTHER" id="PTHR21496">
    <property type="entry name" value="FERREDOXIN-RELATED"/>
    <property type="match status" value="1"/>
</dbReference>
<feature type="region of interest" description="Disordered" evidence="6">
    <location>
        <begin position="1"/>
        <end position="31"/>
    </location>
</feature>
<evidence type="ECO:0000256" key="5">
    <source>
        <dbReference type="ARBA" id="ARBA00034078"/>
    </source>
</evidence>
<dbReference type="Proteomes" id="UP000095280">
    <property type="component" value="Unplaced"/>
</dbReference>
<feature type="compositionally biased region" description="Polar residues" evidence="6">
    <location>
        <begin position="1599"/>
        <end position="1617"/>
    </location>
</feature>
<evidence type="ECO:0000256" key="2">
    <source>
        <dbReference type="ARBA" id="ARBA00022723"/>
    </source>
</evidence>
<feature type="compositionally biased region" description="Polar residues" evidence="6">
    <location>
        <begin position="1353"/>
        <end position="1376"/>
    </location>
</feature>
<evidence type="ECO:0000256" key="4">
    <source>
        <dbReference type="ARBA" id="ARBA00023014"/>
    </source>
</evidence>
<dbReference type="PROSITE" id="PS51296">
    <property type="entry name" value="RIESKE"/>
    <property type="match status" value="1"/>
</dbReference>
<feature type="region of interest" description="Disordered" evidence="6">
    <location>
        <begin position="1349"/>
        <end position="1409"/>
    </location>
</feature>
<feature type="compositionally biased region" description="Low complexity" evidence="6">
    <location>
        <begin position="1036"/>
        <end position="1049"/>
    </location>
</feature>
<feature type="compositionally biased region" description="Low complexity" evidence="6">
    <location>
        <begin position="1618"/>
        <end position="1632"/>
    </location>
</feature>
<feature type="compositionally biased region" description="Gly residues" evidence="6">
    <location>
        <begin position="1436"/>
        <end position="1447"/>
    </location>
</feature>
<sequence>AGSESFPPHGLGLAAGGDGLRPRQGALPPAVHERREDSIVLVHLRGQFFAMNAWCPHQGGPLFRGDMEDVNGQHCLVCPLHRYAFSLSDGTASCGLRQSTFECKEEAGQLYIRQRLRLRLLVCHCSSTAAPLARCGVFIVGAPPVSLAAAAASSWPMATEVLCRCSLRFASSPVLHVLFNRLVILRIAELQSVQLLVQQIAQEGFAGGEEILLRAGARRLVVWQHRHPAVAGSLVLQAQPQQLAAAQRTLGQPGASMNDFGDTAASTRTACRNSSAWIPSRQFNRMPLACSSEQILSRYTEAADSRFSRPVLLVVARLTAGPLPPSESLLRLSSLKSVTSLKSGTSSRGRSLWLNCLRNRRCASSASSRNRPGWLGNGIATVVFRFINGTLSMPSSWVLKACVWPTTTVTIGLRRFFAAKRNSIMQLALRWYSSLTKARTSGHRPRPELMSSNRLRCKLFLALNSEFRQALSEPKDFVRNTSTALQSLMCSCLSSCCSGASLSSVLAVFRKIIRKKQQTHISAHLQSSSAKPQQTLFKLMVELRQTFWADACEQLAQALGTGQNLFIVDAVERLLDETVEHVVNHEEYVLGPRSEHSRDQALSLVHGDDGDVGVLSEQRAALPDGVAVGELEQPDLSPVEQPGCTSGTSSGSKQGTMLQSSFIAYVKSKASVVRVEVLHRADVVQKADRLPHVLVLVEALRLGQVGHFLPVQNFHVVPGSFLDQAVFKVQEDPRQPLAHVRLLEGDLNQLLAEVADAHACGAKSHVLKCSGGLPSPMSICQSPMSMPSVISSAPMTLVVPVDCAGRAASWSSQLRLEAPHARHVSQHVVKAAAVRDPFGLLLGDEQAEELLLRRHGLQARQCNARVAQVSRIQRRCCSRAAVVLIHLVRHSVRPSNPVDDELLQRAQVGELLRQSADRQLQEVQHVMRHLSSVRDSSLVLQVFGSCETFAMLMVRLCRLGALQSIDSRSDWVIVRLRRRCIGQLLSRLCIFSILCRWRVSNPVRPVRQEALLMRRELMRAERTQLPKVARVAATAASPSPAAAEPTSSSMRVGLPAASWSSSPSGCSAADAAKRLRQCERAAPSNSSRFTTASATERQWPGPVRFQFARICYIQDAGLAQQAALFAGEFGQENPQEAVANAGLLRQRRQHTAAEAGGPSEADAAAGLAVEDGVVRQVAGLIPAGQDPVGSSEAASTDFNRHCSQCGVCRLQSNRLGVGLDDPAEFAAGFSGLPGFESQPVARAELSRVVHGLELERSSHERCRVVPRHLRLQIEGQPLLLVPRRLVVQRDLQTALFAQEFRKLQRLSVGTRIRAEQAAVFGENLRNSGCVGRVIQEVFRHTDRELLSVGRWQPGNSGNSPVGGTSTGSLTWQSSNEPLPRWSTENRTRARLGPTKRSWQRTWQPGAASGPENLELRVRLCRSASCEQSAASLPDQGGHGNEYVGGGQPSRFLQRVEPVERDARLLPHRAEGPQSEAEPAVHAECAVHYIVNGLEGQPVGIPITIYRQELKQQAALTLTADSRKVTVIGSSSSTWLVEKTASAGTDTELLLLGTTGADAEADLRRQHRLQRGAGAEPHAPAAVRNVAIVDPGRTRLGRTSLPTAQSRAAQRPQTPQESQLAPPRAPQRQRPGAPESIRLKAQSEPPTEQLPHSEQTDCCGSPSSCCSSQQCSLWTEQFSAQAGNGGCAGQFVTG</sequence>
<dbReference type="SUPFAM" id="SSF50022">
    <property type="entry name" value="ISP domain"/>
    <property type="match status" value="1"/>
</dbReference>
<evidence type="ECO:0000256" key="1">
    <source>
        <dbReference type="ARBA" id="ARBA00022714"/>
    </source>
</evidence>
<keyword evidence="4" id="KW-0411">Iron-sulfur</keyword>
<keyword evidence="3" id="KW-0408">Iron</keyword>
<feature type="region of interest" description="Disordered" evidence="6">
    <location>
        <begin position="1036"/>
        <end position="1064"/>
    </location>
</feature>
<dbReference type="InterPro" id="IPR017941">
    <property type="entry name" value="Rieske_2Fe-2S"/>
</dbReference>
<comment type="cofactor">
    <cofactor evidence="5">
        <name>[2Fe-2S] cluster</name>
        <dbReference type="ChEBI" id="CHEBI:190135"/>
    </cofactor>
</comment>
<protein>
    <submittedName>
        <fullName evidence="9">Rieske domain-containing protein</fullName>
    </submittedName>
</protein>
<dbReference type="WBParaSite" id="maker-uti_cns_0016599-snap-gene-0.3-mRNA-1">
    <property type="protein sequence ID" value="maker-uti_cns_0016599-snap-gene-0.3-mRNA-1"/>
    <property type="gene ID" value="maker-uti_cns_0016599-snap-gene-0.3"/>
</dbReference>
<evidence type="ECO:0000259" key="7">
    <source>
        <dbReference type="PROSITE" id="PS51296"/>
    </source>
</evidence>